<comment type="caution">
    <text evidence="1">The sequence shown here is derived from an EMBL/GenBank/DDBJ whole genome shotgun (WGS) entry which is preliminary data.</text>
</comment>
<reference evidence="1 2" key="1">
    <citation type="submission" date="2019-06" db="EMBL/GenBank/DDBJ databases">
        <title>Whole genome sequence for Cellvibrionaceae sp. R142.</title>
        <authorList>
            <person name="Wang G."/>
        </authorList>
    </citation>
    <scope>NUCLEOTIDE SEQUENCE [LARGE SCALE GENOMIC DNA]</scope>
    <source>
        <strain evidence="1 2">R142</strain>
    </source>
</reference>
<dbReference type="Proteomes" id="UP000319732">
    <property type="component" value="Unassembled WGS sequence"/>
</dbReference>
<organism evidence="1 2">
    <name type="scientific">Exilibacterium tricleocarpae</name>
    <dbReference type="NCBI Taxonomy" id="2591008"/>
    <lineage>
        <taxon>Bacteria</taxon>
        <taxon>Pseudomonadati</taxon>
        <taxon>Pseudomonadota</taxon>
        <taxon>Gammaproteobacteria</taxon>
        <taxon>Cellvibrionales</taxon>
        <taxon>Cellvibrionaceae</taxon>
        <taxon>Exilibacterium</taxon>
    </lineage>
</organism>
<protein>
    <submittedName>
        <fullName evidence="1">Uncharacterized protein</fullName>
    </submittedName>
</protein>
<dbReference type="AlphaFoldDB" id="A0A545U6Q7"/>
<keyword evidence="2" id="KW-1185">Reference proteome</keyword>
<accession>A0A545U6Q7</accession>
<sequence>MDSAIDDEDIANLFGLRTMLSSGRKRHDEGTLIVGMVRRGEDHFSWRGAIQVMQNKRQVKLINREVLEPAIARLVAKIPCRS</sequence>
<dbReference type="EMBL" id="VHSG01000004">
    <property type="protein sequence ID" value="TQV85159.1"/>
    <property type="molecule type" value="Genomic_DNA"/>
</dbReference>
<gene>
    <name evidence="1" type="ORF">FKG94_02935</name>
</gene>
<evidence type="ECO:0000313" key="1">
    <source>
        <dbReference type="EMBL" id="TQV85159.1"/>
    </source>
</evidence>
<proteinExistence type="predicted"/>
<name>A0A545U6Q7_9GAMM</name>
<evidence type="ECO:0000313" key="2">
    <source>
        <dbReference type="Proteomes" id="UP000319732"/>
    </source>
</evidence>
<dbReference type="RefSeq" id="WP_142902706.1">
    <property type="nucleotide sequence ID" value="NZ_ML660088.1"/>
</dbReference>